<dbReference type="KEGG" id="ttc:FOKN1_2476"/>
<feature type="transmembrane region" description="Helical" evidence="1">
    <location>
        <begin position="25"/>
        <end position="43"/>
    </location>
</feature>
<evidence type="ECO:0000313" key="3">
    <source>
        <dbReference type="Proteomes" id="UP000218765"/>
    </source>
</evidence>
<evidence type="ECO:0000256" key="1">
    <source>
        <dbReference type="SAM" id="Phobius"/>
    </source>
</evidence>
<dbReference type="AlphaFoldDB" id="A0A1Z4VU22"/>
<keyword evidence="1" id="KW-0472">Membrane</keyword>
<organism evidence="2 3">
    <name type="scientific">Thiohalobacter thiocyanaticus</name>
    <dbReference type="NCBI Taxonomy" id="585455"/>
    <lineage>
        <taxon>Bacteria</taxon>
        <taxon>Pseudomonadati</taxon>
        <taxon>Pseudomonadota</taxon>
        <taxon>Gammaproteobacteria</taxon>
        <taxon>Thiohalobacterales</taxon>
        <taxon>Thiohalobacteraceae</taxon>
        <taxon>Thiohalobacter</taxon>
    </lineage>
</organism>
<proteinExistence type="predicted"/>
<protein>
    <submittedName>
        <fullName evidence="2">Uncharacterized protein</fullName>
    </submittedName>
</protein>
<dbReference type="Proteomes" id="UP000218765">
    <property type="component" value="Chromosome"/>
</dbReference>
<keyword evidence="3" id="KW-1185">Reference proteome</keyword>
<accession>A0A1Z4VU22</accession>
<reference evidence="2 3" key="1">
    <citation type="submission" date="2017-05" db="EMBL/GenBank/DDBJ databases">
        <title>Thiocyanate degradation by Thiohalobacter thiocyanaticus FOKN1.</title>
        <authorList>
            <person name="Oshiki M."/>
            <person name="Fukushima T."/>
            <person name="Kawano S."/>
            <person name="Nakagawa J."/>
        </authorList>
    </citation>
    <scope>NUCLEOTIDE SEQUENCE [LARGE SCALE GENOMIC DNA]</scope>
    <source>
        <strain evidence="2 3">FOKN1</strain>
    </source>
</reference>
<keyword evidence="1" id="KW-1133">Transmembrane helix</keyword>
<evidence type="ECO:0000313" key="2">
    <source>
        <dbReference type="EMBL" id="BAZ94848.1"/>
    </source>
</evidence>
<sequence>MLLLSSCPHAGATAMKTQPTQLENIVGLLVLVAVLLLAGMDLGPLV</sequence>
<keyword evidence="1" id="KW-0812">Transmembrane</keyword>
<name>A0A1Z4VU22_9GAMM</name>
<dbReference type="EMBL" id="AP018052">
    <property type="protein sequence ID" value="BAZ94848.1"/>
    <property type="molecule type" value="Genomic_DNA"/>
</dbReference>
<gene>
    <name evidence="2" type="ORF">FOKN1_2476</name>
</gene>